<dbReference type="AlphaFoldDB" id="A0A0A9EEE0"/>
<protein>
    <submittedName>
        <fullName evidence="2">Uncharacterized protein</fullName>
    </submittedName>
</protein>
<reference evidence="2" key="1">
    <citation type="submission" date="2014-09" db="EMBL/GenBank/DDBJ databases">
        <authorList>
            <person name="Magalhaes I.L.F."/>
            <person name="Oliveira U."/>
            <person name="Santos F.R."/>
            <person name="Vidigal T.H.D.A."/>
            <person name="Brescovit A.D."/>
            <person name="Santos A.J."/>
        </authorList>
    </citation>
    <scope>NUCLEOTIDE SEQUENCE</scope>
    <source>
        <tissue evidence="2">Shoot tissue taken approximately 20 cm above the soil surface</tissue>
    </source>
</reference>
<evidence type="ECO:0000313" key="2">
    <source>
        <dbReference type="EMBL" id="JAD94407.1"/>
    </source>
</evidence>
<accession>A0A0A9EEE0</accession>
<proteinExistence type="predicted"/>
<organism evidence="2">
    <name type="scientific">Arundo donax</name>
    <name type="common">Giant reed</name>
    <name type="synonym">Donax arundinaceus</name>
    <dbReference type="NCBI Taxonomy" id="35708"/>
    <lineage>
        <taxon>Eukaryota</taxon>
        <taxon>Viridiplantae</taxon>
        <taxon>Streptophyta</taxon>
        <taxon>Embryophyta</taxon>
        <taxon>Tracheophyta</taxon>
        <taxon>Spermatophyta</taxon>
        <taxon>Magnoliopsida</taxon>
        <taxon>Liliopsida</taxon>
        <taxon>Poales</taxon>
        <taxon>Poaceae</taxon>
        <taxon>PACMAD clade</taxon>
        <taxon>Arundinoideae</taxon>
        <taxon>Arundineae</taxon>
        <taxon>Arundo</taxon>
    </lineage>
</organism>
<reference evidence="2" key="2">
    <citation type="journal article" date="2015" name="Data Brief">
        <title>Shoot transcriptome of the giant reed, Arundo donax.</title>
        <authorList>
            <person name="Barrero R.A."/>
            <person name="Guerrero F.D."/>
            <person name="Moolhuijzen P."/>
            <person name="Goolsby J.A."/>
            <person name="Tidwell J."/>
            <person name="Bellgard S.E."/>
            <person name="Bellgard M.I."/>
        </authorList>
    </citation>
    <scope>NUCLEOTIDE SEQUENCE</scope>
    <source>
        <tissue evidence="2">Shoot tissue taken approximately 20 cm above the soil surface</tissue>
    </source>
</reference>
<name>A0A0A9EEE0_ARUDO</name>
<dbReference type="EMBL" id="GBRH01203488">
    <property type="protein sequence ID" value="JAD94407.1"/>
    <property type="molecule type" value="Transcribed_RNA"/>
</dbReference>
<sequence>MACDLRRRMAPTTVACGSKAGPPCAARRPSMTRRRRSRTGSGGRAHTEYTSSGDWSVAAMRAETAR</sequence>
<evidence type="ECO:0000256" key="1">
    <source>
        <dbReference type="SAM" id="MobiDB-lite"/>
    </source>
</evidence>
<feature type="region of interest" description="Disordered" evidence="1">
    <location>
        <begin position="1"/>
        <end position="66"/>
    </location>
</feature>